<sequence length="330" mass="36039">MTTRPHIPVMLAEVLAAANIADGDLVVDATFGNGGYSEAFLLQANCSVIGLDRDPTVQPRAEALAAKYDDRFRLVETPFSEMDQRDLPMADVVVFDIGVSSMQIDQAERGFSFQKDGPLDMRMSRSGPTAQDAVMSLSEGELATLFKFYGEERHARRAAQRIVEARTESAITTTAELADIVEAAIGRSGKIHPATRVFQALRIFINDELGELYRGLCAAESLLKPGGRLVVVTFHSLEDRIAKQFLRDRAGEVEGGSRYAPAVAVTGPDASFTLPRRSVVKPSKTEEAENPRSRSAKLRLAIRTTAKAHPSDPNAWLPTKLDVPSLERLT</sequence>
<organism evidence="7 8">
    <name type="scientific">Algimonas ampicilliniresistens</name>
    <dbReference type="NCBI Taxonomy" id="1298735"/>
    <lineage>
        <taxon>Bacteria</taxon>
        <taxon>Pseudomonadati</taxon>
        <taxon>Pseudomonadota</taxon>
        <taxon>Alphaproteobacteria</taxon>
        <taxon>Maricaulales</taxon>
        <taxon>Robiginitomaculaceae</taxon>
        <taxon>Algimonas</taxon>
    </lineage>
</organism>
<dbReference type="Gene3D" id="3.40.50.150">
    <property type="entry name" value="Vaccinia Virus protein VP39"/>
    <property type="match status" value="1"/>
</dbReference>
<keyword evidence="5 6" id="KW-0949">S-adenosyl-L-methionine</keyword>
<comment type="similarity">
    <text evidence="1 6">Belongs to the methyltransferase superfamily. RsmH family.</text>
</comment>
<dbReference type="EMBL" id="BSNK01000001">
    <property type="protein sequence ID" value="GLQ23557.1"/>
    <property type="molecule type" value="Genomic_DNA"/>
</dbReference>
<feature type="binding site" evidence="6">
    <location>
        <position position="52"/>
    </location>
    <ligand>
        <name>S-adenosyl-L-methionine</name>
        <dbReference type="ChEBI" id="CHEBI:59789"/>
    </ligand>
</feature>
<evidence type="ECO:0000256" key="5">
    <source>
        <dbReference type="ARBA" id="ARBA00022691"/>
    </source>
</evidence>
<dbReference type="Gene3D" id="1.10.150.170">
    <property type="entry name" value="Putative methyltransferase TM0872, insert domain"/>
    <property type="match status" value="1"/>
</dbReference>
<evidence type="ECO:0000256" key="4">
    <source>
        <dbReference type="ARBA" id="ARBA00022679"/>
    </source>
</evidence>
<evidence type="ECO:0000256" key="2">
    <source>
        <dbReference type="ARBA" id="ARBA00022552"/>
    </source>
</evidence>
<feature type="binding site" evidence="6">
    <location>
        <begin position="34"/>
        <end position="36"/>
    </location>
    <ligand>
        <name>S-adenosyl-L-methionine</name>
        <dbReference type="ChEBI" id="CHEBI:59789"/>
    </ligand>
</feature>
<dbReference type="HAMAP" id="MF_01007">
    <property type="entry name" value="16SrRNA_methyltr_H"/>
    <property type="match status" value="1"/>
</dbReference>
<dbReference type="Pfam" id="PF01795">
    <property type="entry name" value="Methyltransf_5"/>
    <property type="match status" value="1"/>
</dbReference>
<reference evidence="7" key="2">
    <citation type="submission" date="2023-01" db="EMBL/GenBank/DDBJ databases">
        <title>Draft genome sequence of Algimonas ampicilliniresistens strain NBRC 108219.</title>
        <authorList>
            <person name="Sun Q."/>
            <person name="Mori K."/>
        </authorList>
    </citation>
    <scope>NUCLEOTIDE SEQUENCE</scope>
    <source>
        <strain evidence="7">NBRC 108219</strain>
    </source>
</reference>
<evidence type="ECO:0000256" key="3">
    <source>
        <dbReference type="ARBA" id="ARBA00022603"/>
    </source>
</evidence>
<dbReference type="PANTHER" id="PTHR11265">
    <property type="entry name" value="S-ADENOSYL-METHYLTRANSFERASE MRAW"/>
    <property type="match status" value="1"/>
</dbReference>
<keyword evidence="8" id="KW-1185">Reference proteome</keyword>
<evidence type="ECO:0000313" key="8">
    <source>
        <dbReference type="Proteomes" id="UP001161391"/>
    </source>
</evidence>
<keyword evidence="2 6" id="KW-0698">rRNA processing</keyword>
<feature type="binding site" evidence="6">
    <location>
        <position position="96"/>
    </location>
    <ligand>
        <name>S-adenosyl-L-methionine</name>
        <dbReference type="ChEBI" id="CHEBI:59789"/>
    </ligand>
</feature>
<feature type="binding site" evidence="6">
    <location>
        <position position="103"/>
    </location>
    <ligand>
        <name>S-adenosyl-L-methionine</name>
        <dbReference type="ChEBI" id="CHEBI:59789"/>
    </ligand>
</feature>
<name>A0ABQ5VB36_9PROT</name>
<comment type="catalytic activity">
    <reaction evidence="6">
        <text>cytidine(1402) in 16S rRNA + S-adenosyl-L-methionine = N(4)-methylcytidine(1402) in 16S rRNA + S-adenosyl-L-homocysteine + H(+)</text>
        <dbReference type="Rhea" id="RHEA:42928"/>
        <dbReference type="Rhea" id="RHEA-COMP:10286"/>
        <dbReference type="Rhea" id="RHEA-COMP:10287"/>
        <dbReference type="ChEBI" id="CHEBI:15378"/>
        <dbReference type="ChEBI" id="CHEBI:57856"/>
        <dbReference type="ChEBI" id="CHEBI:59789"/>
        <dbReference type="ChEBI" id="CHEBI:74506"/>
        <dbReference type="ChEBI" id="CHEBI:82748"/>
        <dbReference type="EC" id="2.1.1.199"/>
    </reaction>
</comment>
<dbReference type="InterPro" id="IPR023397">
    <property type="entry name" value="SAM-dep_MeTrfase_MraW_recog"/>
</dbReference>
<keyword evidence="6" id="KW-0963">Cytoplasm</keyword>
<dbReference type="EC" id="2.1.1.199" evidence="6"/>
<dbReference type="GO" id="GO:0032259">
    <property type="term" value="P:methylation"/>
    <property type="evidence" value="ECO:0007669"/>
    <property type="project" value="UniProtKB-KW"/>
</dbReference>
<dbReference type="PANTHER" id="PTHR11265:SF0">
    <property type="entry name" value="12S RRNA N4-METHYLCYTIDINE METHYLTRANSFERASE"/>
    <property type="match status" value="1"/>
</dbReference>
<dbReference type="RefSeq" id="WP_284389089.1">
    <property type="nucleotide sequence ID" value="NZ_BSNK01000001.1"/>
</dbReference>
<dbReference type="Proteomes" id="UP001161391">
    <property type="component" value="Unassembled WGS sequence"/>
</dbReference>
<accession>A0ABQ5VB36</accession>
<feature type="binding site" evidence="6">
    <location>
        <position position="79"/>
    </location>
    <ligand>
        <name>S-adenosyl-L-methionine</name>
        <dbReference type="ChEBI" id="CHEBI:59789"/>
    </ligand>
</feature>
<keyword evidence="3 6" id="KW-0489">Methyltransferase</keyword>
<evidence type="ECO:0000313" key="7">
    <source>
        <dbReference type="EMBL" id="GLQ23557.1"/>
    </source>
</evidence>
<evidence type="ECO:0000256" key="6">
    <source>
        <dbReference type="HAMAP-Rule" id="MF_01007"/>
    </source>
</evidence>
<evidence type="ECO:0000256" key="1">
    <source>
        <dbReference type="ARBA" id="ARBA00010396"/>
    </source>
</evidence>
<dbReference type="SUPFAM" id="SSF81799">
    <property type="entry name" value="Putative methyltransferase TM0872, insert domain"/>
    <property type="match status" value="1"/>
</dbReference>
<dbReference type="GO" id="GO:0008168">
    <property type="term" value="F:methyltransferase activity"/>
    <property type="evidence" value="ECO:0007669"/>
    <property type="project" value="UniProtKB-KW"/>
</dbReference>
<gene>
    <name evidence="6 7" type="primary">rsmH</name>
    <name evidence="7" type="ORF">GCM10007853_14310</name>
</gene>
<dbReference type="InterPro" id="IPR002903">
    <property type="entry name" value="RsmH"/>
</dbReference>
<comment type="subcellular location">
    <subcellularLocation>
        <location evidence="6">Cytoplasm</location>
    </subcellularLocation>
</comment>
<comment type="function">
    <text evidence="6">Specifically methylates the N4 position of cytidine in position 1402 (C1402) of 16S rRNA.</text>
</comment>
<dbReference type="PIRSF" id="PIRSF004486">
    <property type="entry name" value="MraW"/>
    <property type="match status" value="1"/>
</dbReference>
<dbReference type="InterPro" id="IPR029063">
    <property type="entry name" value="SAM-dependent_MTases_sf"/>
</dbReference>
<protein>
    <recommendedName>
        <fullName evidence="6">Ribosomal RNA small subunit methyltransferase H</fullName>
        <ecNumber evidence="6">2.1.1.199</ecNumber>
    </recommendedName>
    <alternativeName>
        <fullName evidence="6">16S rRNA m(4)C1402 methyltransferase</fullName>
    </alternativeName>
    <alternativeName>
        <fullName evidence="6">rRNA (cytosine-N(4)-)-methyltransferase RsmH</fullName>
    </alternativeName>
</protein>
<proteinExistence type="inferred from homology"/>
<keyword evidence="4 6" id="KW-0808">Transferase</keyword>
<dbReference type="SUPFAM" id="SSF53335">
    <property type="entry name" value="S-adenosyl-L-methionine-dependent methyltransferases"/>
    <property type="match status" value="1"/>
</dbReference>
<dbReference type="NCBIfam" id="TIGR00006">
    <property type="entry name" value="16S rRNA (cytosine(1402)-N(4))-methyltransferase RsmH"/>
    <property type="match status" value="1"/>
</dbReference>
<reference evidence="7" key="1">
    <citation type="journal article" date="2014" name="Int. J. Syst. Evol. Microbiol.">
        <title>Complete genome of a new Firmicutes species belonging to the dominant human colonic microbiota ('Ruminococcus bicirculans') reveals two chromosomes and a selective capacity to utilize plant glucans.</title>
        <authorList>
            <consortium name="NISC Comparative Sequencing Program"/>
            <person name="Wegmann U."/>
            <person name="Louis P."/>
            <person name="Goesmann A."/>
            <person name="Henrissat B."/>
            <person name="Duncan S.H."/>
            <person name="Flint H.J."/>
        </authorList>
    </citation>
    <scope>NUCLEOTIDE SEQUENCE</scope>
    <source>
        <strain evidence="7">NBRC 108219</strain>
    </source>
</reference>
<comment type="caution">
    <text evidence="7">The sequence shown here is derived from an EMBL/GenBank/DDBJ whole genome shotgun (WGS) entry which is preliminary data.</text>
</comment>